<name>A0ABY7E404_MYAAR</name>
<keyword evidence="3 6" id="KW-1133">Transmembrane helix</keyword>
<keyword evidence="2 5" id="KW-0812">Transmembrane</keyword>
<sequence>FWLTKAYAWFGLPYFIYDTWAIYNTHYYLNEPYMSSAAWKSKTVHFFKGNTAMIFHHVMLPLIFFPTILFLREDKGDYFVGLFYMVEAAIPFISLRFILAQLQFKDSAVYIISGLLMILVFFLARVCVFPFLYWKYSVFSGIPFLQVPFTLPIKCNIGCLILLVLQVYFLFLMIRGAF</sequence>
<protein>
    <submittedName>
        <fullName evidence="8">TLC3B-like protein</fullName>
    </submittedName>
</protein>
<organism evidence="8 9">
    <name type="scientific">Mya arenaria</name>
    <name type="common">Soft-shell clam</name>
    <dbReference type="NCBI Taxonomy" id="6604"/>
    <lineage>
        <taxon>Eukaryota</taxon>
        <taxon>Metazoa</taxon>
        <taxon>Spiralia</taxon>
        <taxon>Lophotrochozoa</taxon>
        <taxon>Mollusca</taxon>
        <taxon>Bivalvia</taxon>
        <taxon>Autobranchia</taxon>
        <taxon>Heteroconchia</taxon>
        <taxon>Euheterodonta</taxon>
        <taxon>Imparidentia</taxon>
        <taxon>Neoheterodontei</taxon>
        <taxon>Myida</taxon>
        <taxon>Myoidea</taxon>
        <taxon>Myidae</taxon>
        <taxon>Mya</taxon>
    </lineage>
</organism>
<comment type="subcellular location">
    <subcellularLocation>
        <location evidence="1">Membrane</location>
        <topology evidence="1">Multi-pass membrane protein</topology>
    </subcellularLocation>
</comment>
<reference evidence="8" key="1">
    <citation type="submission" date="2022-11" db="EMBL/GenBank/DDBJ databases">
        <title>Centuries of genome instability and evolution in soft-shell clam transmissible cancer (bioRxiv).</title>
        <authorList>
            <person name="Hart S.F.M."/>
            <person name="Yonemitsu M.A."/>
            <person name="Giersch R.M."/>
            <person name="Beal B.F."/>
            <person name="Arriagada G."/>
            <person name="Davis B.W."/>
            <person name="Ostrander E.A."/>
            <person name="Goff S.P."/>
            <person name="Metzger M.J."/>
        </authorList>
    </citation>
    <scope>NUCLEOTIDE SEQUENCE</scope>
    <source>
        <strain evidence="8">MELC-2E11</strain>
        <tissue evidence="8">Siphon/mantle</tissue>
    </source>
</reference>
<dbReference type="InterPro" id="IPR050846">
    <property type="entry name" value="TLCD"/>
</dbReference>
<evidence type="ECO:0000313" key="9">
    <source>
        <dbReference type="Proteomes" id="UP001164746"/>
    </source>
</evidence>
<proteinExistence type="predicted"/>
<dbReference type="PANTHER" id="PTHR13439">
    <property type="entry name" value="CT120 PROTEIN"/>
    <property type="match status" value="1"/>
</dbReference>
<feature type="transmembrane region" description="Helical" evidence="6">
    <location>
        <begin position="78"/>
        <end position="99"/>
    </location>
</feature>
<feature type="transmembrane region" description="Helical" evidence="6">
    <location>
        <begin position="108"/>
        <end position="131"/>
    </location>
</feature>
<dbReference type="Pfam" id="PF03798">
    <property type="entry name" value="TRAM_LAG1_CLN8"/>
    <property type="match status" value="1"/>
</dbReference>
<dbReference type="PANTHER" id="PTHR13439:SF66">
    <property type="entry name" value="BCDNA.GH12326"/>
    <property type="match status" value="1"/>
</dbReference>
<keyword evidence="4 5" id="KW-0472">Membrane</keyword>
<evidence type="ECO:0000256" key="4">
    <source>
        <dbReference type="ARBA" id="ARBA00023136"/>
    </source>
</evidence>
<dbReference type="Proteomes" id="UP001164746">
    <property type="component" value="Chromosome 4"/>
</dbReference>
<dbReference type="EMBL" id="CP111015">
    <property type="protein sequence ID" value="WAR03124.1"/>
    <property type="molecule type" value="Genomic_DNA"/>
</dbReference>
<evidence type="ECO:0000256" key="3">
    <source>
        <dbReference type="ARBA" id="ARBA00022989"/>
    </source>
</evidence>
<feature type="non-terminal residue" evidence="8">
    <location>
        <position position="1"/>
    </location>
</feature>
<feature type="transmembrane region" description="Helical" evidence="6">
    <location>
        <begin position="151"/>
        <end position="174"/>
    </location>
</feature>
<gene>
    <name evidence="8" type="ORF">MAR_009682</name>
</gene>
<evidence type="ECO:0000256" key="6">
    <source>
        <dbReference type="SAM" id="Phobius"/>
    </source>
</evidence>
<feature type="transmembrane region" description="Helical" evidence="6">
    <location>
        <begin position="50"/>
        <end position="72"/>
    </location>
</feature>
<evidence type="ECO:0000259" key="7">
    <source>
        <dbReference type="PROSITE" id="PS50922"/>
    </source>
</evidence>
<feature type="non-terminal residue" evidence="8">
    <location>
        <position position="178"/>
    </location>
</feature>
<evidence type="ECO:0000256" key="1">
    <source>
        <dbReference type="ARBA" id="ARBA00004141"/>
    </source>
</evidence>
<evidence type="ECO:0000313" key="8">
    <source>
        <dbReference type="EMBL" id="WAR03124.1"/>
    </source>
</evidence>
<dbReference type="PROSITE" id="PS50922">
    <property type="entry name" value="TLC"/>
    <property type="match status" value="1"/>
</dbReference>
<evidence type="ECO:0000256" key="2">
    <source>
        <dbReference type="ARBA" id="ARBA00022692"/>
    </source>
</evidence>
<feature type="domain" description="TLC" evidence="7">
    <location>
        <begin position="1"/>
        <end position="178"/>
    </location>
</feature>
<keyword evidence="9" id="KW-1185">Reference proteome</keyword>
<accession>A0ABY7E404</accession>
<evidence type="ECO:0000256" key="5">
    <source>
        <dbReference type="PROSITE-ProRule" id="PRU00205"/>
    </source>
</evidence>
<feature type="transmembrane region" description="Helical" evidence="6">
    <location>
        <begin position="6"/>
        <end position="29"/>
    </location>
</feature>
<dbReference type="InterPro" id="IPR006634">
    <property type="entry name" value="TLC-dom"/>
</dbReference>